<dbReference type="AlphaFoldDB" id="A0A7C1VYE8"/>
<proteinExistence type="predicted"/>
<dbReference type="Proteomes" id="UP000886384">
    <property type="component" value="Unassembled WGS sequence"/>
</dbReference>
<dbReference type="Pfam" id="PF11041">
    <property type="entry name" value="Phage_Wedge1"/>
    <property type="match status" value="1"/>
</dbReference>
<dbReference type="EMBL" id="DRHY01000046">
    <property type="protein sequence ID" value="HEC73104.1"/>
    <property type="molecule type" value="Genomic_DNA"/>
</dbReference>
<gene>
    <name evidence="1" type="ORF">ENI26_01890</name>
</gene>
<reference evidence="1" key="1">
    <citation type="journal article" date="2020" name="mSystems">
        <title>Genome- and Community-Level Interaction Insights into Carbon Utilization and Element Cycling Functions of Hydrothermarchaeota in Hydrothermal Sediment.</title>
        <authorList>
            <person name="Zhou Z."/>
            <person name="Liu Y."/>
            <person name="Xu W."/>
            <person name="Pan J."/>
            <person name="Luo Z.H."/>
            <person name="Li M."/>
        </authorList>
    </citation>
    <scope>NUCLEOTIDE SEQUENCE [LARGE SCALE GENOMIC DNA]</scope>
    <source>
        <strain evidence="1">HyVt-380</strain>
    </source>
</reference>
<accession>A0A7C1VYE8</accession>
<organism evidence="1">
    <name type="scientific">Methylophaga aminisulfidivorans</name>
    <dbReference type="NCBI Taxonomy" id="230105"/>
    <lineage>
        <taxon>Bacteria</taxon>
        <taxon>Pseudomonadati</taxon>
        <taxon>Pseudomonadota</taxon>
        <taxon>Gammaproteobacteria</taxon>
        <taxon>Thiotrichales</taxon>
        <taxon>Piscirickettsiaceae</taxon>
        <taxon>Methylophaga</taxon>
    </lineage>
</organism>
<sequence length="216" mass="23891">MNLPDRIYSQYRTKPKLVDWMNIARKLGGDIEAAAEAVRYSYDIDTAAGEQLDIIARIVVIDRGFIANIPLEQVRADAVVSTQARAGDGSRAAAKTAASDSAMSDGLLRIAIKAKIAKNNGDATIRSILKQMMIIAPNIEYISVFDNQDMTFGIEFSGQINDLTRWSLFNSDLIQRPQGVQFLGITEKSDYYRAAPTADAVRAGQENIRARRYRGQ</sequence>
<dbReference type="InterPro" id="IPR021283">
    <property type="entry name" value="Phage_Wedge1"/>
</dbReference>
<comment type="caution">
    <text evidence="1">The sequence shown here is derived from an EMBL/GenBank/DDBJ whole genome shotgun (WGS) entry which is preliminary data.</text>
</comment>
<name>A0A7C1VYE8_9GAMM</name>
<evidence type="ECO:0000313" key="1">
    <source>
        <dbReference type="EMBL" id="HEC73104.1"/>
    </source>
</evidence>
<protein>
    <submittedName>
        <fullName evidence="1">DUF2612 domain-containing protein</fullName>
    </submittedName>
</protein>